<keyword evidence="3" id="KW-1185">Reference proteome</keyword>
<reference evidence="2" key="1">
    <citation type="journal article" date="2023" name="Mol. Biol. Evol.">
        <title>Third-Generation Sequencing Reveals the Adaptive Role of the Epigenome in Three Deep-Sea Polychaetes.</title>
        <authorList>
            <person name="Perez M."/>
            <person name="Aroh O."/>
            <person name="Sun Y."/>
            <person name="Lan Y."/>
            <person name="Juniper S.K."/>
            <person name="Young C.R."/>
            <person name="Angers B."/>
            <person name="Qian P.Y."/>
        </authorList>
    </citation>
    <scope>NUCLEOTIDE SEQUENCE</scope>
    <source>
        <strain evidence="2">P08H-3</strain>
    </source>
</reference>
<dbReference type="SUPFAM" id="SSF53167">
    <property type="entry name" value="Purine and uridine phosphorylases"/>
    <property type="match status" value="1"/>
</dbReference>
<comment type="caution">
    <text evidence="2">The sequence shown here is derived from an EMBL/GenBank/DDBJ whole genome shotgun (WGS) entry which is preliminary data.</text>
</comment>
<feature type="domain" description="Winged helix-turn-helix" evidence="1">
    <location>
        <begin position="175"/>
        <end position="232"/>
    </location>
</feature>
<dbReference type="PANTHER" id="PTHR47705:SF1">
    <property type="entry name" value="PNP_UDP_1 DOMAIN-CONTAINING PROTEIN"/>
    <property type="match status" value="1"/>
</dbReference>
<dbReference type="InterPro" id="IPR035994">
    <property type="entry name" value="Nucleoside_phosphorylase_sf"/>
</dbReference>
<evidence type="ECO:0000313" key="2">
    <source>
        <dbReference type="EMBL" id="KAK2159516.1"/>
    </source>
</evidence>
<gene>
    <name evidence="2" type="ORF">LSH36_151g00044</name>
</gene>
<dbReference type="GO" id="GO:0009116">
    <property type="term" value="P:nucleoside metabolic process"/>
    <property type="evidence" value="ECO:0007669"/>
    <property type="project" value="InterPro"/>
</dbReference>
<evidence type="ECO:0000313" key="3">
    <source>
        <dbReference type="Proteomes" id="UP001208570"/>
    </source>
</evidence>
<dbReference type="InterPro" id="IPR055121">
    <property type="entry name" value="HTH_69"/>
</dbReference>
<dbReference type="Proteomes" id="UP001208570">
    <property type="component" value="Unassembled WGS sequence"/>
</dbReference>
<name>A0AAD9JVD8_9ANNE</name>
<organism evidence="2 3">
    <name type="scientific">Paralvinella palmiformis</name>
    <dbReference type="NCBI Taxonomy" id="53620"/>
    <lineage>
        <taxon>Eukaryota</taxon>
        <taxon>Metazoa</taxon>
        <taxon>Spiralia</taxon>
        <taxon>Lophotrochozoa</taxon>
        <taxon>Annelida</taxon>
        <taxon>Polychaeta</taxon>
        <taxon>Sedentaria</taxon>
        <taxon>Canalipalpata</taxon>
        <taxon>Terebellida</taxon>
        <taxon>Terebelliformia</taxon>
        <taxon>Alvinellidae</taxon>
        <taxon>Paralvinella</taxon>
    </lineage>
</organism>
<dbReference type="AlphaFoldDB" id="A0AAD9JVD8"/>
<dbReference type="PANTHER" id="PTHR47705">
    <property type="entry name" value="AGAP000321-PA"/>
    <property type="match status" value="1"/>
</dbReference>
<proteinExistence type="predicted"/>
<evidence type="ECO:0000259" key="1">
    <source>
        <dbReference type="Pfam" id="PF22979"/>
    </source>
</evidence>
<accession>A0AAD9JVD8</accession>
<dbReference type="GO" id="GO:0003824">
    <property type="term" value="F:catalytic activity"/>
    <property type="evidence" value="ECO:0007669"/>
    <property type="project" value="InterPro"/>
</dbReference>
<protein>
    <recommendedName>
        <fullName evidence="1">Winged helix-turn-helix domain-containing protein</fullName>
    </recommendedName>
</protein>
<sequence length="573" mass="64736">MDEAVEEIVMTPTKKGKTTTIKIEKKLKTMIDQSKVAHKAGGEHRGLVINKQDQELADQALPPDLRLEFKCFLVDAKSGKHVPEQRILKFWFAPNTEYLDQVTRAYEFFSELVRRDSFPRDYVGFIKKVMKQMQHPKYTQIKKVDVDLQQLEPDTEGPPHSVGLPKEDKRPRELVVQESLLHTLESAYPNIMPMENLMEMTGGDVMMVNECLKILEGRNLIKEMEPGKWVRKVLDDKAEVKIVKQMPLQQGGDKPTVAIITFKYYEKMAVDAMMTNKTTFVKYKTEGESNVYTIGYIGNHKVVSTKLPAIGRNMAEQIASGNTTTRLLGTFGDVEHVFLVGCAGGVPHYTNYHKHVRLGDVIVAMPNQNGFMYIFCDKINHNPDLGQLQYTLKSWSPTSPIIQKIAENLKEHNLTDPSFAPWEEYLEEGRQALQGQEVNFERPPPETDRLFMNIGGNDVIEVGHPPVPEDEVGKVKCGVPVIRCGPIGAGKPVLKEDALRLDFAARHQCIAFDTEFDQVLESIVGNRKDSFAFIRGICDYLDGTKNTDWQPYSALVAASFMKAIIENLPPPDN</sequence>
<dbReference type="Gene3D" id="3.40.50.1580">
    <property type="entry name" value="Nucleoside phosphorylase domain"/>
    <property type="match status" value="1"/>
</dbReference>
<dbReference type="Pfam" id="PF22979">
    <property type="entry name" value="HTH_69"/>
    <property type="match status" value="1"/>
</dbReference>
<dbReference type="EMBL" id="JAODUP010000151">
    <property type="protein sequence ID" value="KAK2159516.1"/>
    <property type="molecule type" value="Genomic_DNA"/>
</dbReference>